<dbReference type="Proteomes" id="UP000595448">
    <property type="component" value="Chromosome"/>
</dbReference>
<name>A0ABX7BMS2_9CAUL</name>
<evidence type="ECO:0000256" key="1">
    <source>
        <dbReference type="SAM" id="SignalP"/>
    </source>
</evidence>
<evidence type="ECO:0000313" key="2">
    <source>
        <dbReference type="EMBL" id="QQQ18882.1"/>
    </source>
</evidence>
<keyword evidence="3" id="KW-1185">Reference proteome</keyword>
<organism evidence="2 3">
    <name type="scientific">Brevundimonas vitisensis</name>
    <dbReference type="NCBI Taxonomy" id="2800818"/>
    <lineage>
        <taxon>Bacteria</taxon>
        <taxon>Pseudomonadati</taxon>
        <taxon>Pseudomonadota</taxon>
        <taxon>Alphaproteobacteria</taxon>
        <taxon>Caulobacterales</taxon>
        <taxon>Caulobacteraceae</taxon>
        <taxon>Brevundimonas</taxon>
    </lineage>
</organism>
<feature type="signal peptide" evidence="1">
    <location>
        <begin position="1"/>
        <end position="20"/>
    </location>
</feature>
<proteinExistence type="predicted"/>
<sequence>MKFLVWLAVLVAAASTPALAQDAIEEIVVTGSRAIEWDPDDVPVIQVARRADNLIVVVRVVNDTRDAGSRRTELIQTLRAMARGAAGRADIDLSIEDDGALVPLTEDMVATLSLGVDSGRSDTSVATLIIKTPIRTDDTLDTATARIEAFVDDLNPVGRSIVDISGDWELSIINPAQYRPAILAAIAADARATSGIFGAGYAVQVEGMSNRVTWRQSGPLDLSLFIPYDMSVTPIP</sequence>
<dbReference type="EMBL" id="CP067977">
    <property type="protein sequence ID" value="QQQ18882.1"/>
    <property type="molecule type" value="Genomic_DNA"/>
</dbReference>
<gene>
    <name evidence="2" type="ORF">JIP62_01680</name>
</gene>
<protein>
    <recommendedName>
        <fullName evidence="4">TonB-dependent receptor</fullName>
    </recommendedName>
</protein>
<keyword evidence="1" id="KW-0732">Signal</keyword>
<reference evidence="2 3" key="1">
    <citation type="submission" date="2021-01" db="EMBL/GenBank/DDBJ databases">
        <title>Brevundimonas vitis sp. nov., an bacterium isolated from grape (Vitis vinifera).</title>
        <authorList>
            <person name="Jiang L."/>
            <person name="Lee J."/>
        </authorList>
    </citation>
    <scope>NUCLEOTIDE SEQUENCE [LARGE SCALE GENOMIC DNA]</scope>
    <source>
        <strain evidence="2 3">GRTSA-9</strain>
    </source>
</reference>
<accession>A0ABX7BMS2</accession>
<dbReference type="RefSeq" id="WP_201103236.1">
    <property type="nucleotide sequence ID" value="NZ_CP067977.1"/>
</dbReference>
<evidence type="ECO:0008006" key="4">
    <source>
        <dbReference type="Google" id="ProtNLM"/>
    </source>
</evidence>
<evidence type="ECO:0000313" key="3">
    <source>
        <dbReference type="Proteomes" id="UP000595448"/>
    </source>
</evidence>
<feature type="chain" id="PRO_5046012458" description="TonB-dependent receptor" evidence="1">
    <location>
        <begin position="21"/>
        <end position="236"/>
    </location>
</feature>